<accession>A0A1C3HNU1</accession>
<evidence type="ECO:0000256" key="7">
    <source>
        <dbReference type="SAM" id="Phobius"/>
    </source>
</evidence>
<feature type="signal peptide" evidence="8">
    <location>
        <begin position="1"/>
        <end position="19"/>
    </location>
</feature>
<keyword evidence="4 7" id="KW-1133">Transmembrane helix</keyword>
<keyword evidence="5 7" id="KW-0472">Membrane</keyword>
<feature type="chain" id="PRO_5008675421" description="SH3b domain-containing protein" evidence="8">
    <location>
        <begin position="20"/>
        <end position="221"/>
    </location>
</feature>
<organism evidence="10 11">
    <name type="scientific">Cardiobacterium hominis</name>
    <dbReference type="NCBI Taxonomy" id="2718"/>
    <lineage>
        <taxon>Bacteria</taxon>
        <taxon>Pseudomonadati</taxon>
        <taxon>Pseudomonadota</taxon>
        <taxon>Gammaproteobacteria</taxon>
        <taxon>Cardiobacteriales</taxon>
        <taxon>Cardiobacteriaceae</taxon>
        <taxon>Cardiobacterium</taxon>
    </lineage>
</organism>
<feature type="transmembrane region" description="Helical" evidence="7">
    <location>
        <begin position="188"/>
        <end position="208"/>
    </location>
</feature>
<dbReference type="Proteomes" id="UP000190837">
    <property type="component" value="Unassembled WGS sequence"/>
</dbReference>
<dbReference type="Gene3D" id="2.30.30.40">
    <property type="entry name" value="SH3 Domains"/>
    <property type="match status" value="1"/>
</dbReference>
<evidence type="ECO:0000256" key="1">
    <source>
        <dbReference type="ARBA" id="ARBA00004167"/>
    </source>
</evidence>
<gene>
    <name evidence="10" type="ORF">CHUV0807_0410</name>
</gene>
<feature type="domain" description="SH3b" evidence="9">
    <location>
        <begin position="32"/>
        <end position="78"/>
    </location>
</feature>
<dbReference type="NCBIfam" id="TIGR04211">
    <property type="entry name" value="SH3_and_anchor"/>
    <property type="match status" value="1"/>
</dbReference>
<evidence type="ECO:0000313" key="11">
    <source>
        <dbReference type="Proteomes" id="UP000190837"/>
    </source>
</evidence>
<dbReference type="RefSeq" id="WP_079539328.1">
    <property type="nucleotide sequence ID" value="NZ_CALFOW010000053.1"/>
</dbReference>
<protein>
    <recommendedName>
        <fullName evidence="9">SH3b domain-containing protein</fullName>
    </recommendedName>
</protein>
<reference evidence="11" key="1">
    <citation type="submission" date="2016-04" db="EMBL/GenBank/DDBJ databases">
        <authorList>
            <person name="Tagini F."/>
        </authorList>
    </citation>
    <scope>NUCLEOTIDE SEQUENCE [LARGE SCALE GENOMIC DNA]</scope>
    <source>
        <strain evidence="11">CHUV0807</strain>
    </source>
</reference>
<keyword evidence="6" id="KW-0175">Coiled coil</keyword>
<keyword evidence="3 8" id="KW-0732">Signal</keyword>
<comment type="subcellular location">
    <subcellularLocation>
        <location evidence="1">Membrane</location>
        <topology evidence="1">Single-pass membrane protein</topology>
    </subcellularLocation>
</comment>
<feature type="coiled-coil region" evidence="6">
    <location>
        <begin position="89"/>
        <end position="182"/>
    </location>
</feature>
<dbReference type="GO" id="GO:0016020">
    <property type="term" value="C:membrane"/>
    <property type="evidence" value="ECO:0007669"/>
    <property type="project" value="UniProtKB-SubCell"/>
</dbReference>
<proteinExistence type="predicted"/>
<evidence type="ECO:0000256" key="5">
    <source>
        <dbReference type="ARBA" id="ARBA00023136"/>
    </source>
</evidence>
<evidence type="ECO:0000313" key="10">
    <source>
        <dbReference type="EMBL" id="SAY62653.1"/>
    </source>
</evidence>
<dbReference type="InterPro" id="IPR003646">
    <property type="entry name" value="SH3-like_bac-type"/>
</dbReference>
<dbReference type="EMBL" id="FKLO01000018">
    <property type="protein sequence ID" value="SAY62653.1"/>
    <property type="molecule type" value="Genomic_DNA"/>
</dbReference>
<dbReference type="AlphaFoldDB" id="A0A1C3HNU1"/>
<name>A0A1C3HNU1_9GAMM</name>
<sequence length="221" mass="24665">MKKSPVLLTLICGVSAAFGAQKAWISDELRTAVYDKPSSGAKFLGTLRSGEAVEMLDRNGDYIHVKTGELNGWVSARSIMETPSVHSRFAEQQQQLQQLQGEAQNLQNTTNDQNQSLDALKARLEALQAAEQKARDELVALQRASGNAIAIDQRNRELQAAVVNLEQENLSLKHRNTRLEESLNQKQLYVGGFLVFAGFILHWLSGLFRLGQRRRSSFDDL</sequence>
<evidence type="ECO:0000259" key="9">
    <source>
        <dbReference type="Pfam" id="PF08239"/>
    </source>
</evidence>
<dbReference type="Pfam" id="PF08239">
    <property type="entry name" value="SH3_3"/>
    <property type="match status" value="1"/>
</dbReference>
<evidence type="ECO:0000256" key="3">
    <source>
        <dbReference type="ARBA" id="ARBA00022729"/>
    </source>
</evidence>
<evidence type="ECO:0000256" key="8">
    <source>
        <dbReference type="SAM" id="SignalP"/>
    </source>
</evidence>
<evidence type="ECO:0000256" key="6">
    <source>
        <dbReference type="SAM" id="Coils"/>
    </source>
</evidence>
<evidence type="ECO:0000256" key="4">
    <source>
        <dbReference type="ARBA" id="ARBA00022989"/>
    </source>
</evidence>
<keyword evidence="2 7" id="KW-0812">Transmembrane</keyword>
<evidence type="ECO:0000256" key="2">
    <source>
        <dbReference type="ARBA" id="ARBA00022692"/>
    </source>
</evidence>
<dbReference type="InterPro" id="IPR016476">
    <property type="entry name" value="SH3_dom_pro"/>
</dbReference>